<keyword evidence="10" id="KW-0732">Signal</keyword>
<dbReference type="NCBIfam" id="TIGR01782">
    <property type="entry name" value="TonB-Xanth-Caul"/>
    <property type="match status" value="1"/>
</dbReference>
<dbReference type="CDD" id="cd01347">
    <property type="entry name" value="ligand_gated_channel"/>
    <property type="match status" value="1"/>
</dbReference>
<dbReference type="Gene3D" id="2.170.130.10">
    <property type="entry name" value="TonB-dependent receptor, plug domain"/>
    <property type="match status" value="1"/>
</dbReference>
<dbReference type="PANTHER" id="PTHR40980:SF3">
    <property type="entry name" value="TONB-DEPENDENT RECEPTOR-LIKE BETA-BARREL DOMAIN-CONTAINING PROTEIN"/>
    <property type="match status" value="1"/>
</dbReference>
<dbReference type="PROSITE" id="PS52016">
    <property type="entry name" value="TONB_DEPENDENT_REC_3"/>
    <property type="match status" value="1"/>
</dbReference>
<dbReference type="SUPFAM" id="SSF56935">
    <property type="entry name" value="Porins"/>
    <property type="match status" value="1"/>
</dbReference>
<dbReference type="Proteomes" id="UP000306791">
    <property type="component" value="Unassembled WGS sequence"/>
</dbReference>
<comment type="subcellular location">
    <subcellularLocation>
        <location evidence="1 8">Cell outer membrane</location>
        <topology evidence="1 8">Multi-pass membrane protein</topology>
    </subcellularLocation>
</comment>
<evidence type="ECO:0000256" key="5">
    <source>
        <dbReference type="ARBA" id="ARBA00023077"/>
    </source>
</evidence>
<dbReference type="Pfam" id="PF00593">
    <property type="entry name" value="TonB_dep_Rec_b-barrel"/>
    <property type="match status" value="1"/>
</dbReference>
<evidence type="ECO:0000256" key="7">
    <source>
        <dbReference type="ARBA" id="ARBA00023237"/>
    </source>
</evidence>
<evidence type="ECO:0000313" key="13">
    <source>
        <dbReference type="EMBL" id="TLM78227.1"/>
    </source>
</evidence>
<evidence type="ECO:0000256" key="10">
    <source>
        <dbReference type="SAM" id="SignalP"/>
    </source>
</evidence>
<evidence type="ECO:0000256" key="9">
    <source>
        <dbReference type="RuleBase" id="RU003357"/>
    </source>
</evidence>
<evidence type="ECO:0000313" key="14">
    <source>
        <dbReference type="Proteomes" id="UP000306791"/>
    </source>
</evidence>
<evidence type="ECO:0000256" key="2">
    <source>
        <dbReference type="ARBA" id="ARBA00022448"/>
    </source>
</evidence>
<keyword evidence="7 8" id="KW-0998">Cell outer membrane</keyword>
<keyword evidence="3 8" id="KW-1134">Transmembrane beta strand</keyword>
<feature type="chain" id="PRO_5047271921" evidence="10">
    <location>
        <begin position="26"/>
        <end position="917"/>
    </location>
</feature>
<keyword evidence="6 8" id="KW-0472">Membrane</keyword>
<evidence type="ECO:0000256" key="1">
    <source>
        <dbReference type="ARBA" id="ARBA00004571"/>
    </source>
</evidence>
<evidence type="ECO:0000259" key="12">
    <source>
        <dbReference type="Pfam" id="PF07715"/>
    </source>
</evidence>
<dbReference type="Gene3D" id="2.40.170.20">
    <property type="entry name" value="TonB-dependent receptor, beta-barrel domain"/>
    <property type="match status" value="2"/>
</dbReference>
<keyword evidence="14" id="KW-1185">Reference proteome</keyword>
<protein>
    <submittedName>
        <fullName evidence="13">TonB-dependent receptor</fullName>
    </submittedName>
</protein>
<feature type="signal peptide" evidence="10">
    <location>
        <begin position="1"/>
        <end position="25"/>
    </location>
</feature>
<comment type="caution">
    <text evidence="13">The sequence shown here is derived from an EMBL/GenBank/DDBJ whole genome shotgun (WGS) entry which is preliminary data.</text>
</comment>
<keyword evidence="13" id="KW-0675">Receptor</keyword>
<keyword evidence="5 9" id="KW-0798">TonB box</keyword>
<dbReference type="InterPro" id="IPR037066">
    <property type="entry name" value="Plug_dom_sf"/>
</dbReference>
<keyword evidence="2 8" id="KW-0813">Transport</keyword>
<feature type="domain" description="TonB-dependent receptor plug" evidence="12">
    <location>
        <begin position="57"/>
        <end position="167"/>
    </location>
</feature>
<dbReference type="InterPro" id="IPR012910">
    <property type="entry name" value="Plug_dom"/>
</dbReference>
<name>A0ABY2UJD4_9GAMM</name>
<dbReference type="InterPro" id="IPR039426">
    <property type="entry name" value="TonB-dep_rcpt-like"/>
</dbReference>
<proteinExistence type="inferred from homology"/>
<dbReference type="InterPro" id="IPR010104">
    <property type="entry name" value="TonB_rcpt_bac"/>
</dbReference>
<accession>A0ABY2UJD4</accession>
<evidence type="ECO:0000259" key="11">
    <source>
        <dbReference type="Pfam" id="PF00593"/>
    </source>
</evidence>
<keyword evidence="4 8" id="KW-0812">Transmembrane</keyword>
<comment type="similarity">
    <text evidence="8 9">Belongs to the TonB-dependent receptor family.</text>
</comment>
<dbReference type="EMBL" id="VANI01000007">
    <property type="protein sequence ID" value="TLM78227.1"/>
    <property type="molecule type" value="Genomic_DNA"/>
</dbReference>
<organism evidence="13 14">
    <name type="scientific">Microbulbifer harenosus</name>
    <dbReference type="NCBI Taxonomy" id="2576840"/>
    <lineage>
        <taxon>Bacteria</taxon>
        <taxon>Pseudomonadati</taxon>
        <taxon>Pseudomonadota</taxon>
        <taxon>Gammaproteobacteria</taxon>
        <taxon>Cellvibrionales</taxon>
        <taxon>Microbulbiferaceae</taxon>
        <taxon>Microbulbifer</taxon>
    </lineage>
</organism>
<evidence type="ECO:0000256" key="6">
    <source>
        <dbReference type="ARBA" id="ARBA00023136"/>
    </source>
</evidence>
<dbReference type="PANTHER" id="PTHR40980">
    <property type="entry name" value="PLUG DOMAIN-CONTAINING PROTEIN"/>
    <property type="match status" value="1"/>
</dbReference>
<feature type="domain" description="TonB-dependent receptor-like beta-barrel" evidence="11">
    <location>
        <begin position="429"/>
        <end position="883"/>
    </location>
</feature>
<gene>
    <name evidence="13" type="ORF">FDY93_07320</name>
</gene>
<reference evidence="13 14" key="1">
    <citation type="submission" date="2019-05" db="EMBL/GenBank/DDBJ databases">
        <title>Microbulbifer harenosus sp. nov., an alginate-degrading bacterium isolated from coastal sand.</title>
        <authorList>
            <person name="Huang H."/>
            <person name="Mo K."/>
            <person name="Bao S."/>
        </authorList>
    </citation>
    <scope>NUCLEOTIDE SEQUENCE [LARGE SCALE GENOMIC DNA]</scope>
    <source>
        <strain evidence="13 14">HB161719</strain>
    </source>
</reference>
<evidence type="ECO:0000256" key="3">
    <source>
        <dbReference type="ARBA" id="ARBA00022452"/>
    </source>
</evidence>
<evidence type="ECO:0000256" key="4">
    <source>
        <dbReference type="ARBA" id="ARBA00022692"/>
    </source>
</evidence>
<evidence type="ECO:0000256" key="8">
    <source>
        <dbReference type="PROSITE-ProRule" id="PRU01360"/>
    </source>
</evidence>
<dbReference type="InterPro" id="IPR036942">
    <property type="entry name" value="Beta-barrel_TonB_sf"/>
</dbReference>
<dbReference type="InterPro" id="IPR000531">
    <property type="entry name" value="Beta-barrel_TonB"/>
</dbReference>
<dbReference type="Pfam" id="PF07715">
    <property type="entry name" value="Plug"/>
    <property type="match status" value="1"/>
</dbReference>
<sequence>MRVMKTFELKPLTLAMAMIAVPAFAQEASNTSGDATLEEITVTGSYAGSLAKALDTKRDSTNMVDSILAEDIADFPDQNLAESLQRIPGVAIDRDDGEGRTITVRGLGSTYTRVQVNGMQAQSLAAGSGGVRTDRSFDFNVFASELFNRLDVYKTTSAELEEGSLGATVALQTARPLDYDTFTLVANTQGGYNEQTGEFAPRASGLFSVSNEDKTLGFLLSAAYSEKKNGTEGAETVRWETWEGSKGTGQFNCSACDTEEERAAVAQSWHPRIPRYADKTNDQERLGLTSSFQWQPADSTLITVDALYSNVDVIRNEPYLGNISLARLDTKPSTGTSEMDIIDYIIDGNGTMTDATVTGSDVRSENFRANWGSEYKQYSLALEHEFSDRLRMNALVGATESVMDNREVTVVFEHFSEDDSRRYVDYADSSDEFSWSYNGSDSLDLVYGFDLSNPANWEMSEYRDRLYDASSETGHASVDLEFDLSESFTLKAGANSNSYGYDIIGQRADKAFDKADAEDGTIDGSACGVSAALTANDGKSVNSAGQNYFQANFGVSDTLLESGCWNYAVHAGDTRKVDEDSRAVYVQVDMDTDIAGYRLRGNLGVRRANTELSSTGVTAYTDENDVDHVVDVTVNHEYDDTLPSLNLALNVTDDVILRASAAKVMSRPNLTDLNPGGSVSIFGEPKVSYGNPFIEPFRAKAYDLSAEWYFAESALVSLALFQKDIDSFPTSEKVDMAWSETGLPDSMLGAQVDQLKDAIFEVSRKVNGGGATIQGWELQYQQPLTFLPGPEWVQNFGVQTNYTFVDAETDSGSEMLGVSETSYNITLYWENDDFQARISNAYRGEYLTNIGREEYVGESSNIDFSASYNVSDNLKVSFEALNLGDEPKYRYLDEDVQRLYDEHFSGAQYFIGAQYKF</sequence>